<dbReference type="eggNOG" id="COG0457">
    <property type="taxonomic scope" value="Bacteria"/>
</dbReference>
<accession>A0A074KVI2</accession>
<keyword evidence="2" id="KW-1185">Reference proteome</keyword>
<proteinExistence type="predicted"/>
<comment type="caution">
    <text evidence="1">The sequence shown here is derived from an EMBL/GenBank/DDBJ whole genome shotgun (WGS) entry which is preliminary data.</text>
</comment>
<evidence type="ECO:0000313" key="1">
    <source>
        <dbReference type="EMBL" id="KEO72245.1"/>
    </source>
</evidence>
<dbReference type="OrthoDB" id="190848at2"/>
<gene>
    <name evidence="1" type="ORF">EL17_18770</name>
</gene>
<dbReference type="InterPro" id="IPR021352">
    <property type="entry name" value="DUF2971"/>
</dbReference>
<reference evidence="1 2" key="1">
    <citation type="submission" date="2014-04" db="EMBL/GenBank/DDBJ databases">
        <title>Characterization and application of a salt tolerant electro-active bacterium.</title>
        <authorList>
            <person name="Yang L."/>
            <person name="Wei S."/>
            <person name="Tay Q.X.M."/>
        </authorList>
    </citation>
    <scope>NUCLEOTIDE SEQUENCE [LARGE SCALE GENOMIC DNA]</scope>
    <source>
        <strain evidence="1 2">LY1</strain>
    </source>
</reference>
<organism evidence="1 2">
    <name type="scientific">Anditalea andensis</name>
    <dbReference type="NCBI Taxonomy" id="1048983"/>
    <lineage>
        <taxon>Bacteria</taxon>
        <taxon>Pseudomonadati</taxon>
        <taxon>Bacteroidota</taxon>
        <taxon>Cytophagia</taxon>
        <taxon>Cytophagales</taxon>
        <taxon>Cytophagaceae</taxon>
        <taxon>Anditalea</taxon>
    </lineage>
</organism>
<protein>
    <recommendedName>
        <fullName evidence="3">DUF2971 domain-containing protein</fullName>
    </recommendedName>
</protein>
<dbReference type="Pfam" id="PF11185">
    <property type="entry name" value="DUF2971"/>
    <property type="match status" value="1"/>
</dbReference>
<dbReference type="Proteomes" id="UP000027821">
    <property type="component" value="Unassembled WGS sequence"/>
</dbReference>
<dbReference type="STRING" id="1048983.EL17_18770"/>
<dbReference type="AlphaFoldDB" id="A0A074KVI2"/>
<evidence type="ECO:0000313" key="2">
    <source>
        <dbReference type="Proteomes" id="UP000027821"/>
    </source>
</evidence>
<dbReference type="EMBL" id="JMIH01000026">
    <property type="protein sequence ID" value="KEO72245.1"/>
    <property type="molecule type" value="Genomic_DNA"/>
</dbReference>
<sequence>MKHFTYAIAAKKEEEANDNLNRMVKKKKIWQRKYIKEVFDSSSNKKKYYAKIVLKNLHLIEKKNEYLPKYLFKYYSPTSDNILDFQNQKLWLSHPTFFNDPFDCNIGYDSEKYEKNRFLKFIEDSGCVDKDIRNGFSLEDKQRVQRCYLGETNYWTTKYESYYDVKRKLFESKSKEFRDKVDTYLRDQLAQIDLKIQKLKNINIRVACFSELNKYEEFHNQILMWSHYADNHKGFCVEYDLEPLKNEIDFTLKDYDFYNDKEKYLDERNIAIIKAGLFPVEYTSNRVNIPVTKLNQIEFDDKGRVNYNSNIDELIYKTIIVKSSNWSYEKEWRIIIDEKVSNYYNNKIPFPFAKTIFLGCKASNELIETMIKIGKEINVEVLLMKTNGKKFGLDSIRTWSYDFDNERRQWKNPYVF</sequence>
<name>A0A074KVI2_9BACT</name>
<evidence type="ECO:0008006" key="3">
    <source>
        <dbReference type="Google" id="ProtNLM"/>
    </source>
</evidence>